<evidence type="ECO:0000313" key="2">
    <source>
        <dbReference type="EMBL" id="MDF3840533.1"/>
    </source>
</evidence>
<feature type="transmembrane region" description="Helical" evidence="1">
    <location>
        <begin position="33"/>
        <end position="51"/>
    </location>
</feature>
<keyword evidence="1" id="KW-0812">Transmembrane</keyword>
<dbReference type="AlphaFoldDB" id="A0AAW6NZA6"/>
<dbReference type="Proteomes" id="UP001220662">
    <property type="component" value="Unassembled WGS sequence"/>
</dbReference>
<feature type="transmembrane region" description="Helical" evidence="1">
    <location>
        <begin position="7"/>
        <end position="27"/>
    </location>
</feature>
<protein>
    <recommendedName>
        <fullName evidence="4">Lipoprotein</fullName>
    </recommendedName>
</protein>
<sequence length="60" mass="6742">MSLVRFLGLLFVFVGVLASCAVMVALLVLMLRFWPLALAIVLALVLFHRLLQRLGLRISF</sequence>
<evidence type="ECO:0000256" key="1">
    <source>
        <dbReference type="SAM" id="Phobius"/>
    </source>
</evidence>
<name>A0AAW6NZA6_9PSED</name>
<reference evidence="2" key="1">
    <citation type="submission" date="2023-03" db="EMBL/GenBank/DDBJ databases">
        <title>Draft assemblies of triclosan tolerant bacteria isolated from returned activated sludge.</title>
        <authorList>
            <person name="Van Hamelsveld S."/>
        </authorList>
    </citation>
    <scope>NUCLEOTIDE SEQUENCE</scope>
    <source>
        <strain evidence="2">GW210015_S63</strain>
    </source>
</reference>
<dbReference type="PROSITE" id="PS51257">
    <property type="entry name" value="PROKAR_LIPOPROTEIN"/>
    <property type="match status" value="1"/>
</dbReference>
<dbReference type="EMBL" id="JARJLR010000046">
    <property type="protein sequence ID" value="MDF3840533.1"/>
    <property type="molecule type" value="Genomic_DNA"/>
</dbReference>
<keyword evidence="1" id="KW-1133">Transmembrane helix</keyword>
<evidence type="ECO:0000313" key="3">
    <source>
        <dbReference type="Proteomes" id="UP001220662"/>
    </source>
</evidence>
<comment type="caution">
    <text evidence="2">The sequence shown here is derived from an EMBL/GenBank/DDBJ whole genome shotgun (WGS) entry which is preliminary data.</text>
</comment>
<organism evidence="2 3">
    <name type="scientific">Pseudomonas citronellolis</name>
    <dbReference type="NCBI Taxonomy" id="53408"/>
    <lineage>
        <taxon>Bacteria</taxon>
        <taxon>Pseudomonadati</taxon>
        <taxon>Pseudomonadota</taxon>
        <taxon>Gammaproteobacteria</taxon>
        <taxon>Pseudomonadales</taxon>
        <taxon>Pseudomonadaceae</taxon>
        <taxon>Pseudomonas</taxon>
    </lineage>
</organism>
<keyword evidence="1" id="KW-0472">Membrane</keyword>
<evidence type="ECO:0008006" key="4">
    <source>
        <dbReference type="Google" id="ProtNLM"/>
    </source>
</evidence>
<dbReference type="RefSeq" id="WP_276213683.1">
    <property type="nucleotide sequence ID" value="NZ_CP174502.1"/>
</dbReference>
<gene>
    <name evidence="2" type="ORF">P3W55_02305</name>
</gene>
<proteinExistence type="predicted"/>
<accession>A0AAW6NZA6</accession>